<dbReference type="Gene3D" id="3.30.70.1990">
    <property type="match status" value="1"/>
</dbReference>
<evidence type="ECO:0000313" key="2">
    <source>
        <dbReference type="EMBL" id="OBU01842.1"/>
    </source>
</evidence>
<accession>A0A2P2SY94</accession>
<evidence type="ECO:0000256" key="1">
    <source>
        <dbReference type="SAM" id="SignalP"/>
    </source>
</evidence>
<dbReference type="RefSeq" id="XP_018135574.1">
    <property type="nucleotide sequence ID" value="XM_018269902.2"/>
</dbReference>
<dbReference type="OrthoDB" id="68575at2759"/>
<dbReference type="EMBL" id="KV460206">
    <property type="protein sequence ID" value="OBU01842.1"/>
    <property type="molecule type" value="Genomic_DNA"/>
</dbReference>
<sequence length="459" mass="50039">MHLFKVSLLGLNVVSAVNGYTTEFDASTYAKADVVNVDVAIIGGGATGTYAAITLRDLGKSVIVVEKQGELGGHTETYIDPATGTAIDYGVQRYENTSVATKYFDRLGVTYNGSPMPSYTNATVYTDFTTGKPLTNFTPSFNFGPYITQLERYPFLEWTKDLAAPVDPDLYSSFGDFLVKYSLQDVAYSIYMFSSTAMLQLPTLNVISNVGLKELGVHTTAIGVVSEKGNHIIYINALKVLQKSVLLSSTVTSARRNSYGSQLVVSTPTGKKLINAKQLLITIPPTAKNLAPFVLDTKENSILSHFVAEGLWPGIVKISGLPAGVTYKNAAPETLYNLPTAPAINSLTPTAIEGFYRFYMFNAEPMPYAQARAKTLASIKAFADAVTGVSTEPELIEFASHTPWYSKFPSEAIKNGTWHELYKLQGYRNTWYAGMEIVLGSVALWNYTSTLIPEIVAKL</sequence>
<organism evidence="2 3">
    <name type="scientific">Pseudogymnoascus verrucosus</name>
    <dbReference type="NCBI Taxonomy" id="342668"/>
    <lineage>
        <taxon>Eukaryota</taxon>
        <taxon>Fungi</taxon>
        <taxon>Dikarya</taxon>
        <taxon>Ascomycota</taxon>
        <taxon>Pezizomycotina</taxon>
        <taxon>Leotiomycetes</taxon>
        <taxon>Thelebolales</taxon>
        <taxon>Thelebolaceae</taxon>
        <taxon>Pseudogymnoascus</taxon>
    </lineage>
</organism>
<dbReference type="Proteomes" id="UP000091956">
    <property type="component" value="Unassembled WGS sequence"/>
</dbReference>
<proteinExistence type="predicted"/>
<feature type="chain" id="PRO_5015199804" description="Amine oxidase domain-containing protein" evidence="1">
    <location>
        <begin position="17"/>
        <end position="459"/>
    </location>
</feature>
<dbReference type="SUPFAM" id="SSF51905">
    <property type="entry name" value="FAD/NAD(P)-binding domain"/>
    <property type="match status" value="1"/>
</dbReference>
<feature type="signal peptide" evidence="1">
    <location>
        <begin position="1"/>
        <end position="16"/>
    </location>
</feature>
<dbReference type="STRING" id="342668.A0A2P2SY94"/>
<evidence type="ECO:0000313" key="3">
    <source>
        <dbReference type="Proteomes" id="UP000091956"/>
    </source>
</evidence>
<evidence type="ECO:0008006" key="4">
    <source>
        <dbReference type="Google" id="ProtNLM"/>
    </source>
</evidence>
<name>A0A2P2SY94_9PEZI</name>
<keyword evidence="1" id="KW-0732">Signal</keyword>
<reference evidence="2 3" key="1">
    <citation type="submission" date="2016-03" db="EMBL/GenBank/DDBJ databases">
        <title>Comparative genomics of Pseudogymnoascus destructans, the fungus causing white-nose syndrome of bats.</title>
        <authorList>
            <person name="Palmer J.M."/>
            <person name="Drees K.P."/>
            <person name="Foster J.T."/>
            <person name="Lindner D.L."/>
        </authorList>
    </citation>
    <scope>NUCLEOTIDE SEQUENCE [LARGE SCALE GENOMIC DNA]</scope>
    <source>
        <strain evidence="2 3">UAMH 10579</strain>
    </source>
</reference>
<keyword evidence="3" id="KW-1185">Reference proteome</keyword>
<dbReference type="Pfam" id="PF13450">
    <property type="entry name" value="NAD_binding_8"/>
    <property type="match status" value="1"/>
</dbReference>
<reference evidence="3" key="2">
    <citation type="journal article" date="2018" name="Nat. Commun.">
        <title>Extreme sensitivity to ultraviolet light in the fungal pathogen causing white-nose syndrome of bats.</title>
        <authorList>
            <person name="Palmer J.M."/>
            <person name="Drees K.P."/>
            <person name="Foster J.T."/>
            <person name="Lindner D.L."/>
        </authorList>
    </citation>
    <scope>NUCLEOTIDE SEQUENCE [LARGE SCALE GENOMIC DNA]</scope>
    <source>
        <strain evidence="3">UAMH 10579</strain>
    </source>
</reference>
<dbReference type="InterPro" id="IPR036188">
    <property type="entry name" value="FAD/NAD-bd_sf"/>
</dbReference>
<dbReference type="GeneID" id="28833756"/>
<dbReference type="AlphaFoldDB" id="A0A2P2SY94"/>
<gene>
    <name evidence="2" type="ORF">VE01_00370</name>
</gene>
<protein>
    <recommendedName>
        <fullName evidence="4">Amine oxidase domain-containing protein</fullName>
    </recommendedName>
</protein>
<dbReference type="Gene3D" id="1.10.405.20">
    <property type="match status" value="1"/>
</dbReference>
<dbReference type="Gene3D" id="3.50.50.60">
    <property type="entry name" value="FAD/NAD(P)-binding domain"/>
    <property type="match status" value="1"/>
</dbReference>